<dbReference type="EMBL" id="CAXHTA020000016">
    <property type="protein sequence ID" value="CAL5226821.1"/>
    <property type="molecule type" value="Genomic_DNA"/>
</dbReference>
<name>A0ABP1G3D4_9CHLO</name>
<proteinExistence type="inferred from homology"/>
<evidence type="ECO:0000313" key="5">
    <source>
        <dbReference type="Proteomes" id="UP001497392"/>
    </source>
</evidence>
<dbReference type="Proteomes" id="UP001497392">
    <property type="component" value="Unassembled WGS sequence"/>
</dbReference>
<dbReference type="NCBIfam" id="TIGR01031">
    <property type="entry name" value="rpmF_bact"/>
    <property type="match status" value="1"/>
</dbReference>
<evidence type="ECO:0000256" key="1">
    <source>
        <dbReference type="ARBA" id="ARBA00008560"/>
    </source>
</evidence>
<dbReference type="Pfam" id="PF01783">
    <property type="entry name" value="Ribosomal_L32p"/>
    <property type="match status" value="1"/>
</dbReference>
<evidence type="ECO:0000313" key="4">
    <source>
        <dbReference type="EMBL" id="CAL5226821.1"/>
    </source>
</evidence>
<evidence type="ECO:0000256" key="3">
    <source>
        <dbReference type="ARBA" id="ARBA00023274"/>
    </source>
</evidence>
<protein>
    <submittedName>
        <fullName evidence="4">G9683 protein</fullName>
    </submittedName>
</protein>
<accession>A0ABP1G3D4</accession>
<comment type="caution">
    <text evidence="4">The sequence shown here is derived from an EMBL/GenBank/DDBJ whole genome shotgun (WGS) entry which is preliminary data.</text>
</comment>
<reference evidence="4 5" key="1">
    <citation type="submission" date="2024-06" db="EMBL/GenBank/DDBJ databases">
        <authorList>
            <person name="Kraege A."/>
            <person name="Thomma B."/>
        </authorList>
    </citation>
    <scope>NUCLEOTIDE SEQUENCE [LARGE SCALE GENOMIC DNA]</scope>
</reference>
<gene>
    <name evidence="4" type="primary">g9683</name>
    <name evidence="4" type="ORF">VP750_LOCUS8727</name>
</gene>
<dbReference type="InterPro" id="IPR002677">
    <property type="entry name" value="Ribosomal_bL32"/>
</dbReference>
<dbReference type="SUPFAM" id="SSF57829">
    <property type="entry name" value="Zn-binding ribosomal proteins"/>
    <property type="match status" value="1"/>
</dbReference>
<evidence type="ECO:0000256" key="2">
    <source>
        <dbReference type="ARBA" id="ARBA00022980"/>
    </source>
</evidence>
<dbReference type="HAMAP" id="MF_00340">
    <property type="entry name" value="Ribosomal_bL32"/>
    <property type="match status" value="1"/>
</dbReference>
<sequence>MAVPKRKTSPSRRGHRNAMKFHRFVTGIAKCSLCSRLMHPHQIPHYFCEREECPSKFSRAISAEPAPAEMGS</sequence>
<organism evidence="4 5">
    <name type="scientific">Coccomyxa viridis</name>
    <dbReference type="NCBI Taxonomy" id="1274662"/>
    <lineage>
        <taxon>Eukaryota</taxon>
        <taxon>Viridiplantae</taxon>
        <taxon>Chlorophyta</taxon>
        <taxon>core chlorophytes</taxon>
        <taxon>Trebouxiophyceae</taxon>
        <taxon>Trebouxiophyceae incertae sedis</taxon>
        <taxon>Coccomyxaceae</taxon>
        <taxon>Coccomyxa</taxon>
    </lineage>
</organism>
<dbReference type="InterPro" id="IPR011332">
    <property type="entry name" value="Ribosomal_zn-bd"/>
</dbReference>
<keyword evidence="5" id="KW-1185">Reference proteome</keyword>
<comment type="similarity">
    <text evidence="1">Belongs to the bacterial ribosomal protein bL32 family.</text>
</comment>
<keyword evidence="2" id="KW-0689">Ribosomal protein</keyword>
<keyword evidence="3" id="KW-0687">Ribonucleoprotein</keyword>